<keyword evidence="9 13" id="KW-0418">Kinase</keyword>
<dbReference type="InterPro" id="IPR027417">
    <property type="entry name" value="P-loop_NTPase"/>
</dbReference>
<evidence type="ECO:0000256" key="9">
    <source>
        <dbReference type="ARBA" id="ARBA00022777"/>
    </source>
</evidence>
<dbReference type="NCBIfam" id="TIGR00682">
    <property type="entry name" value="lpxK"/>
    <property type="match status" value="1"/>
</dbReference>
<dbReference type="UniPathway" id="UPA00359">
    <property type="reaction ID" value="UER00482"/>
</dbReference>
<dbReference type="GO" id="GO:0009244">
    <property type="term" value="P:lipopolysaccharide core region biosynthetic process"/>
    <property type="evidence" value="ECO:0007669"/>
    <property type="project" value="TreeGrafter"/>
</dbReference>
<dbReference type="SUPFAM" id="SSF52540">
    <property type="entry name" value="P-loop containing nucleoside triphosphate hydrolases"/>
    <property type="match status" value="1"/>
</dbReference>
<evidence type="ECO:0000256" key="11">
    <source>
        <dbReference type="ARBA" id="ARBA00023098"/>
    </source>
</evidence>
<accession>A0A0H4VI58</accession>
<keyword evidence="7 13" id="KW-0808">Transferase</keyword>
<evidence type="ECO:0000256" key="5">
    <source>
        <dbReference type="ARBA" id="ARBA00022516"/>
    </source>
</evidence>
<dbReference type="Proteomes" id="UP000036458">
    <property type="component" value="Chromosome"/>
</dbReference>
<evidence type="ECO:0000256" key="7">
    <source>
        <dbReference type="ARBA" id="ARBA00022679"/>
    </source>
</evidence>
<feature type="binding site" evidence="13">
    <location>
        <begin position="51"/>
        <end position="58"/>
    </location>
    <ligand>
        <name>ATP</name>
        <dbReference type="ChEBI" id="CHEBI:30616"/>
    </ligand>
</feature>
<keyword evidence="6 13" id="KW-0441">Lipid A biosynthesis</keyword>
<dbReference type="KEGG" id="ruf:TH63_06820"/>
<dbReference type="Pfam" id="PF02606">
    <property type="entry name" value="LpxK"/>
    <property type="match status" value="1"/>
</dbReference>
<gene>
    <name evidence="13" type="primary">lpxK</name>
    <name evidence="14" type="ORF">TH63_06820</name>
</gene>
<proteinExistence type="inferred from homology"/>
<evidence type="ECO:0000313" key="15">
    <source>
        <dbReference type="Proteomes" id="UP000036458"/>
    </source>
</evidence>
<reference evidence="14 15" key="1">
    <citation type="submission" date="2015-01" db="EMBL/GenBank/DDBJ databases">
        <title>Rufibacter sp./DG31D/ whole genome sequencing.</title>
        <authorList>
            <person name="Kim M.K."/>
            <person name="Srinivasan S."/>
            <person name="Lee J.-J."/>
        </authorList>
    </citation>
    <scope>NUCLEOTIDE SEQUENCE [LARGE SCALE GENOMIC DNA]</scope>
    <source>
        <strain evidence="14 15">DG31D</strain>
    </source>
</reference>
<sequence>MAPLLSSLSYLLLPFAWLYGALVRLRNLLYDWEVFAVYRAPIPVLCVGNLSVGGTGKTPQVEYLARLLQPRRIAILSRGYKRATKGFVLANAQATAATLGDEPFQYTQNLPEVVVAVCEKRAEGIQRLLQLYPDLDLILLDDAFQHRPVKASFYLLLTDFNRLFTQDHLLPMGRLREPRSGAHRAHAVVITKCPNTISQEEQLALVAQVQKYTTAGTPVFFSRIVYAPAVPLGPEAALGKKLVLVTGIANARPLVKHLQESGHTILQHFEWADHAEVTPDRVGEVIGFYQQLQDPEVSILMTQKDAVKWQQPELEPLWQQAPVFYMPVGNAFAPQEPSFDDVIRQEVARWGSDINS</sequence>
<dbReference type="PANTHER" id="PTHR42724">
    <property type="entry name" value="TETRAACYLDISACCHARIDE 4'-KINASE"/>
    <property type="match status" value="1"/>
</dbReference>
<dbReference type="AlphaFoldDB" id="A0A0H4VI58"/>
<keyword evidence="8 13" id="KW-0547">Nucleotide-binding</keyword>
<dbReference type="GO" id="GO:0005524">
    <property type="term" value="F:ATP binding"/>
    <property type="evidence" value="ECO:0007669"/>
    <property type="project" value="UniProtKB-UniRule"/>
</dbReference>
<organism evidence="14 15">
    <name type="scientific">Rufibacter radiotolerans</name>
    <dbReference type="NCBI Taxonomy" id="1379910"/>
    <lineage>
        <taxon>Bacteria</taxon>
        <taxon>Pseudomonadati</taxon>
        <taxon>Bacteroidota</taxon>
        <taxon>Cytophagia</taxon>
        <taxon>Cytophagales</taxon>
        <taxon>Hymenobacteraceae</taxon>
        <taxon>Rufibacter</taxon>
    </lineage>
</organism>
<keyword evidence="11 13" id="KW-0443">Lipid metabolism</keyword>
<evidence type="ECO:0000256" key="2">
    <source>
        <dbReference type="ARBA" id="ARBA00004870"/>
    </source>
</evidence>
<dbReference type="STRING" id="1379910.TH63_06820"/>
<comment type="catalytic activity">
    <reaction evidence="13">
        <text>a lipid A disaccharide + ATP = a lipid IVA + ADP + H(+)</text>
        <dbReference type="Rhea" id="RHEA:67840"/>
        <dbReference type="ChEBI" id="CHEBI:15378"/>
        <dbReference type="ChEBI" id="CHEBI:30616"/>
        <dbReference type="ChEBI" id="CHEBI:176343"/>
        <dbReference type="ChEBI" id="CHEBI:176425"/>
        <dbReference type="ChEBI" id="CHEBI:456216"/>
        <dbReference type="EC" id="2.7.1.130"/>
    </reaction>
</comment>
<dbReference type="PATRIC" id="fig|1379910.4.peg.1489"/>
<evidence type="ECO:0000313" key="14">
    <source>
        <dbReference type="EMBL" id="AKQ45415.1"/>
    </source>
</evidence>
<keyword evidence="10 13" id="KW-0067">ATP-binding</keyword>
<dbReference type="InterPro" id="IPR003758">
    <property type="entry name" value="LpxK"/>
</dbReference>
<evidence type="ECO:0000256" key="4">
    <source>
        <dbReference type="ARBA" id="ARBA00016436"/>
    </source>
</evidence>
<evidence type="ECO:0000256" key="3">
    <source>
        <dbReference type="ARBA" id="ARBA00012071"/>
    </source>
</evidence>
<dbReference type="GO" id="GO:0005886">
    <property type="term" value="C:plasma membrane"/>
    <property type="evidence" value="ECO:0007669"/>
    <property type="project" value="TreeGrafter"/>
</dbReference>
<dbReference type="PANTHER" id="PTHR42724:SF1">
    <property type="entry name" value="TETRAACYLDISACCHARIDE 4'-KINASE, MITOCHONDRIAL-RELATED"/>
    <property type="match status" value="1"/>
</dbReference>
<protein>
    <recommendedName>
        <fullName evidence="4 13">Tetraacyldisaccharide 4'-kinase</fullName>
        <ecNumber evidence="3 13">2.7.1.130</ecNumber>
    </recommendedName>
    <alternativeName>
        <fullName evidence="12 13">Lipid A 4'-kinase</fullName>
    </alternativeName>
</protein>
<evidence type="ECO:0000256" key="13">
    <source>
        <dbReference type="HAMAP-Rule" id="MF_00409"/>
    </source>
</evidence>
<dbReference type="GO" id="GO:0009029">
    <property type="term" value="F:lipid-A 4'-kinase activity"/>
    <property type="evidence" value="ECO:0007669"/>
    <property type="project" value="UniProtKB-UniRule"/>
</dbReference>
<evidence type="ECO:0000256" key="8">
    <source>
        <dbReference type="ARBA" id="ARBA00022741"/>
    </source>
</evidence>
<evidence type="ECO:0000256" key="1">
    <source>
        <dbReference type="ARBA" id="ARBA00002274"/>
    </source>
</evidence>
<dbReference type="EC" id="2.7.1.130" evidence="3 13"/>
<comment type="similarity">
    <text evidence="13">Belongs to the LpxK family.</text>
</comment>
<evidence type="ECO:0000256" key="12">
    <source>
        <dbReference type="ARBA" id="ARBA00029757"/>
    </source>
</evidence>
<dbReference type="HAMAP" id="MF_00409">
    <property type="entry name" value="LpxK"/>
    <property type="match status" value="1"/>
</dbReference>
<comment type="function">
    <text evidence="1 13">Transfers the gamma-phosphate of ATP to the 4'-position of a tetraacyldisaccharide 1-phosphate intermediate (termed DS-1-P) to form tetraacyldisaccharide 1,4'-bis-phosphate (lipid IVA).</text>
</comment>
<comment type="pathway">
    <text evidence="2 13">Glycolipid biosynthesis; lipid IV(A) biosynthesis; lipid IV(A) from (3R)-3-hydroxytetradecanoyl-[acyl-carrier-protein] and UDP-N-acetyl-alpha-D-glucosamine: step 6/6.</text>
</comment>
<evidence type="ECO:0000256" key="10">
    <source>
        <dbReference type="ARBA" id="ARBA00022840"/>
    </source>
</evidence>
<dbReference type="GO" id="GO:0009245">
    <property type="term" value="P:lipid A biosynthetic process"/>
    <property type="evidence" value="ECO:0007669"/>
    <property type="project" value="UniProtKB-UniRule"/>
</dbReference>
<dbReference type="OrthoDB" id="9766423at2"/>
<keyword evidence="5 13" id="KW-0444">Lipid biosynthesis</keyword>
<dbReference type="RefSeq" id="WP_082161578.1">
    <property type="nucleotide sequence ID" value="NZ_CP010777.1"/>
</dbReference>
<evidence type="ECO:0000256" key="6">
    <source>
        <dbReference type="ARBA" id="ARBA00022556"/>
    </source>
</evidence>
<dbReference type="EMBL" id="CP010777">
    <property type="protein sequence ID" value="AKQ45415.1"/>
    <property type="molecule type" value="Genomic_DNA"/>
</dbReference>
<name>A0A0H4VI58_9BACT</name>
<keyword evidence="15" id="KW-1185">Reference proteome</keyword>